<feature type="signal peptide" evidence="1">
    <location>
        <begin position="1"/>
        <end position="18"/>
    </location>
</feature>
<evidence type="ECO:0000256" key="1">
    <source>
        <dbReference type="SAM" id="SignalP"/>
    </source>
</evidence>
<dbReference type="OrthoDB" id="5985073at2759"/>
<dbReference type="EMBL" id="KZ819297">
    <property type="protein sequence ID" value="PWN96839.1"/>
    <property type="molecule type" value="Genomic_DNA"/>
</dbReference>
<dbReference type="Gene3D" id="3.40.50.1820">
    <property type="entry name" value="alpha/beta hydrolase"/>
    <property type="match status" value="1"/>
</dbReference>
<organism evidence="2 3">
    <name type="scientific">Tilletiopsis washingtonensis</name>
    <dbReference type="NCBI Taxonomy" id="58919"/>
    <lineage>
        <taxon>Eukaryota</taxon>
        <taxon>Fungi</taxon>
        <taxon>Dikarya</taxon>
        <taxon>Basidiomycota</taxon>
        <taxon>Ustilaginomycotina</taxon>
        <taxon>Exobasidiomycetes</taxon>
        <taxon>Entylomatales</taxon>
        <taxon>Entylomatales incertae sedis</taxon>
        <taxon>Tilletiopsis</taxon>
    </lineage>
</organism>
<name>A0A316Z5G0_9BASI</name>
<evidence type="ECO:0008006" key="4">
    <source>
        <dbReference type="Google" id="ProtNLM"/>
    </source>
</evidence>
<reference evidence="2 3" key="1">
    <citation type="journal article" date="2018" name="Mol. Biol. Evol.">
        <title>Broad Genomic Sampling Reveals a Smut Pathogenic Ancestry of the Fungal Clade Ustilaginomycotina.</title>
        <authorList>
            <person name="Kijpornyongpan T."/>
            <person name="Mondo S.J."/>
            <person name="Barry K."/>
            <person name="Sandor L."/>
            <person name="Lee J."/>
            <person name="Lipzen A."/>
            <person name="Pangilinan J."/>
            <person name="LaButti K."/>
            <person name="Hainaut M."/>
            <person name="Henrissat B."/>
            <person name="Grigoriev I.V."/>
            <person name="Spatafora J.W."/>
            <person name="Aime M.C."/>
        </authorList>
    </citation>
    <scope>NUCLEOTIDE SEQUENCE [LARGE SCALE GENOMIC DNA]</scope>
    <source>
        <strain evidence="2 3">MCA 4186</strain>
    </source>
</reference>
<keyword evidence="3" id="KW-1185">Reference proteome</keyword>
<accession>A0A316Z5G0</accession>
<evidence type="ECO:0000313" key="2">
    <source>
        <dbReference type="EMBL" id="PWN96839.1"/>
    </source>
</evidence>
<evidence type="ECO:0000313" key="3">
    <source>
        <dbReference type="Proteomes" id="UP000245946"/>
    </source>
</evidence>
<dbReference type="InterPro" id="IPR029058">
    <property type="entry name" value="AB_hydrolase_fold"/>
</dbReference>
<keyword evidence="1" id="KW-0732">Signal</keyword>
<dbReference type="Proteomes" id="UP000245946">
    <property type="component" value="Unassembled WGS sequence"/>
</dbReference>
<dbReference type="STRING" id="58919.A0A316Z5G0"/>
<dbReference type="PANTHER" id="PTHR35560:SF3">
    <property type="entry name" value="PEPTIDASE S9 PROLYL OLIGOPEPTIDASE CATALYTIC DOMAIN-CONTAINING PROTEIN"/>
    <property type="match status" value="1"/>
</dbReference>
<dbReference type="SUPFAM" id="SSF53474">
    <property type="entry name" value="alpha/beta-Hydrolases"/>
    <property type="match status" value="1"/>
</dbReference>
<dbReference type="PANTHER" id="PTHR35560">
    <property type="entry name" value="BLL0132 PROTEIN"/>
    <property type="match status" value="1"/>
</dbReference>
<protein>
    <recommendedName>
        <fullName evidence="4">Alpha/beta-hydrolase</fullName>
    </recommendedName>
</protein>
<dbReference type="GeneID" id="37270340"/>
<proteinExistence type="predicted"/>
<gene>
    <name evidence="2" type="ORF">FA09DRAFT_330917</name>
</gene>
<feature type="chain" id="PRO_5016303717" description="Alpha/beta-hydrolase" evidence="1">
    <location>
        <begin position="19"/>
        <end position="421"/>
    </location>
</feature>
<dbReference type="AlphaFoldDB" id="A0A316Z5G0"/>
<sequence length="421" mass="46993">MRLSTPLLLLLSPLLAHAYRMKDVPADTSKRVRISLPVHLPEEAYDNPVDLEAARQARFQLSGFESPRDPTQITRAVIQLHGLARDAWWYFDLTTQALERATRRKNRTDGQNLLTEQQVMIFAPFFLNDQDNGATPNNRTLQWHGSQWAYGADTRAPATFLDAQGLSHPAPGVSSFEAVDAAVQHYSNKTRFPNIQSIVVAGHSLGAQMVQRYALIGAVPSRDVPVHFVIANPSSYAYLDSTRPNSTEACSSTYDAWKFGLGSYTQRYLSSFMSESLDSSKDVEDVRRRYTRERKVHYLYGLADHEVGDNRCEAFAQGDTHLMRGQLYMQHLDHILAGEQGSHTVDYVPNVAHEPLKMFISAAGLRHLFTSNDAGEPTGVGYGDKARPFYPARLSGEQQVQEAQASLWRALFSAIPLPALG</sequence>
<dbReference type="RefSeq" id="XP_025597118.1">
    <property type="nucleotide sequence ID" value="XM_025742796.1"/>
</dbReference>